<keyword evidence="5 11" id="KW-0808">Transferase</keyword>
<comment type="function">
    <text evidence="11">Catalyzes the reversible phosphorylation of UMP to UDP.</text>
</comment>
<dbReference type="GO" id="GO:0033862">
    <property type="term" value="F:UMP kinase activity"/>
    <property type="evidence" value="ECO:0007669"/>
    <property type="project" value="UniProtKB-EC"/>
</dbReference>
<dbReference type="InterPro" id="IPR011817">
    <property type="entry name" value="Uridylate_kinase"/>
</dbReference>
<dbReference type="Gene3D" id="3.40.1160.10">
    <property type="entry name" value="Acetylglutamate kinase-like"/>
    <property type="match status" value="1"/>
</dbReference>
<comment type="caution">
    <text evidence="11">Lacks conserved residue(s) required for the propagation of feature annotation.</text>
</comment>
<dbReference type="Pfam" id="PF00696">
    <property type="entry name" value="AA_kinase"/>
    <property type="match status" value="1"/>
</dbReference>
<comment type="pathway">
    <text evidence="2 11">Pyrimidine metabolism; CTP biosynthesis via de novo pathway; UDP from UMP (UMPK route): step 1/1.</text>
</comment>
<feature type="domain" description="Aspartate/glutamate/uridylate kinase" evidence="12">
    <location>
        <begin position="7"/>
        <end position="216"/>
    </location>
</feature>
<name>A0A9D2U962_9BURK</name>
<evidence type="ECO:0000256" key="1">
    <source>
        <dbReference type="ARBA" id="ARBA00004496"/>
    </source>
</evidence>
<dbReference type="NCBIfam" id="TIGR02075">
    <property type="entry name" value="pyrH_bact"/>
    <property type="match status" value="1"/>
</dbReference>
<comment type="catalytic activity">
    <reaction evidence="10 11">
        <text>UMP + ATP = UDP + ADP</text>
        <dbReference type="Rhea" id="RHEA:24400"/>
        <dbReference type="ChEBI" id="CHEBI:30616"/>
        <dbReference type="ChEBI" id="CHEBI:57865"/>
        <dbReference type="ChEBI" id="CHEBI:58223"/>
        <dbReference type="ChEBI" id="CHEBI:456216"/>
        <dbReference type="EC" id="2.7.4.22"/>
    </reaction>
</comment>
<dbReference type="InterPro" id="IPR015963">
    <property type="entry name" value="Uridylate_kinase_bac"/>
</dbReference>
<evidence type="ECO:0000256" key="9">
    <source>
        <dbReference type="ARBA" id="ARBA00022975"/>
    </source>
</evidence>
<evidence type="ECO:0000313" key="13">
    <source>
        <dbReference type="EMBL" id="HJD44194.1"/>
    </source>
</evidence>
<dbReference type="AlphaFoldDB" id="A0A9D2U962"/>
<reference evidence="13" key="1">
    <citation type="journal article" date="2021" name="PeerJ">
        <title>Extensive microbial diversity within the chicken gut microbiome revealed by metagenomics and culture.</title>
        <authorList>
            <person name="Gilroy R."/>
            <person name="Ravi A."/>
            <person name="Getino M."/>
            <person name="Pursley I."/>
            <person name="Horton D.L."/>
            <person name="Alikhan N.F."/>
            <person name="Baker D."/>
            <person name="Gharbi K."/>
            <person name="Hall N."/>
            <person name="Watson M."/>
            <person name="Adriaenssens E.M."/>
            <person name="Foster-Nyarko E."/>
            <person name="Jarju S."/>
            <person name="Secka A."/>
            <person name="Antonio M."/>
            <person name="Oren A."/>
            <person name="Chaudhuri R.R."/>
            <person name="La Ragione R."/>
            <person name="Hildebrand F."/>
            <person name="Pallen M.J."/>
        </authorList>
    </citation>
    <scope>NUCLEOTIDE SEQUENCE</scope>
    <source>
        <strain evidence="13">9264</strain>
    </source>
</reference>
<comment type="subunit">
    <text evidence="11">Homohexamer.</text>
</comment>
<sequence length="238" mass="25562">MHTPLYKRVLLKLSGEALMGQDAFGINRATIVRMTEEISEVAALGVQVAIVIGGGNIFRGIAAGAQGMDRATADYMGMMATVMNALALQDALKNKGLDARVQSALNIEQVVEPYIRPKALRYLEEGKVVVFAAGTGNPFFTTDTAAALRGAEVGAEIVLKATKVDGIYSADPNKDPTATRYSRISFDEAIVRRLEIMDATAFALCRDRKLPIKVFSINKLGALTRAICGEDEGTLVHV</sequence>
<feature type="binding site" evidence="11">
    <location>
        <position position="168"/>
    </location>
    <ligand>
        <name>ATP</name>
        <dbReference type="ChEBI" id="CHEBI:30616"/>
    </ligand>
</feature>
<comment type="similarity">
    <text evidence="3 11">Belongs to the UMP kinase family.</text>
</comment>
<dbReference type="CDD" id="cd04254">
    <property type="entry name" value="AAK_UMPK-PyrH-Ec"/>
    <property type="match status" value="1"/>
</dbReference>
<evidence type="ECO:0000259" key="12">
    <source>
        <dbReference type="Pfam" id="PF00696"/>
    </source>
</evidence>
<dbReference type="EMBL" id="DWUQ01000082">
    <property type="protein sequence ID" value="HJD44194.1"/>
    <property type="molecule type" value="Genomic_DNA"/>
</dbReference>
<dbReference type="HAMAP" id="MF_01220_B">
    <property type="entry name" value="PyrH_B"/>
    <property type="match status" value="1"/>
</dbReference>
<evidence type="ECO:0000256" key="5">
    <source>
        <dbReference type="ARBA" id="ARBA00022679"/>
    </source>
</evidence>
<keyword evidence="9 11" id="KW-0665">Pyrimidine biosynthesis</keyword>
<comment type="activity regulation">
    <text evidence="11">Inhibited by UTP.</text>
</comment>
<feature type="binding site" evidence="11">
    <location>
        <begin position="12"/>
        <end position="15"/>
    </location>
    <ligand>
        <name>ATP</name>
        <dbReference type="ChEBI" id="CHEBI:30616"/>
    </ligand>
</feature>
<keyword evidence="8 11" id="KW-0067">ATP-binding</keyword>
<evidence type="ECO:0000256" key="8">
    <source>
        <dbReference type="ARBA" id="ARBA00022840"/>
    </source>
</evidence>
<dbReference type="Proteomes" id="UP000823889">
    <property type="component" value="Unassembled WGS sequence"/>
</dbReference>
<evidence type="ECO:0000256" key="10">
    <source>
        <dbReference type="ARBA" id="ARBA00047767"/>
    </source>
</evidence>
<dbReference type="GO" id="GO:0044210">
    <property type="term" value="P:'de novo' CTP biosynthetic process"/>
    <property type="evidence" value="ECO:0007669"/>
    <property type="project" value="UniProtKB-UniRule"/>
</dbReference>
<feature type="binding site" evidence="11">
    <location>
        <position position="74"/>
    </location>
    <ligand>
        <name>UMP</name>
        <dbReference type="ChEBI" id="CHEBI:57865"/>
    </ligand>
</feature>
<keyword evidence="7 11" id="KW-0418">Kinase</keyword>
<dbReference type="PIRSF" id="PIRSF005650">
    <property type="entry name" value="Uridylate_kin"/>
    <property type="match status" value="1"/>
</dbReference>
<feature type="binding site" evidence="11">
    <location>
        <position position="171"/>
    </location>
    <ligand>
        <name>ATP</name>
        <dbReference type="ChEBI" id="CHEBI:30616"/>
    </ligand>
</feature>
<gene>
    <name evidence="11 13" type="primary">pyrH</name>
    <name evidence="13" type="ORF">H9906_04095</name>
</gene>
<feature type="binding site" evidence="11">
    <location>
        <position position="55"/>
    </location>
    <ligand>
        <name>ATP</name>
        <dbReference type="ChEBI" id="CHEBI:30616"/>
    </ligand>
</feature>
<dbReference type="InterPro" id="IPR001048">
    <property type="entry name" value="Asp/Glu/Uridylate_kinase"/>
</dbReference>
<evidence type="ECO:0000256" key="2">
    <source>
        <dbReference type="ARBA" id="ARBA00004791"/>
    </source>
</evidence>
<proteinExistence type="inferred from homology"/>
<keyword evidence="6 11" id="KW-0547">Nucleotide-binding</keyword>
<evidence type="ECO:0000256" key="4">
    <source>
        <dbReference type="ARBA" id="ARBA00022490"/>
    </source>
</evidence>
<dbReference type="GO" id="GO:0005829">
    <property type="term" value="C:cytosol"/>
    <property type="evidence" value="ECO:0007669"/>
    <property type="project" value="TreeGrafter"/>
</dbReference>
<dbReference type="PANTHER" id="PTHR42833">
    <property type="entry name" value="URIDYLATE KINASE"/>
    <property type="match status" value="1"/>
</dbReference>
<dbReference type="InterPro" id="IPR036393">
    <property type="entry name" value="AceGlu_kinase-like_sf"/>
</dbReference>
<keyword evidence="4 11" id="KW-0963">Cytoplasm</keyword>
<comment type="subcellular location">
    <subcellularLocation>
        <location evidence="1 11">Cytoplasm</location>
    </subcellularLocation>
</comment>
<evidence type="ECO:0000256" key="6">
    <source>
        <dbReference type="ARBA" id="ARBA00022741"/>
    </source>
</evidence>
<feature type="binding site" evidence="11">
    <location>
        <position position="162"/>
    </location>
    <ligand>
        <name>ATP</name>
        <dbReference type="ChEBI" id="CHEBI:30616"/>
    </ligand>
</feature>
<dbReference type="SUPFAM" id="SSF53633">
    <property type="entry name" value="Carbamate kinase-like"/>
    <property type="match status" value="1"/>
</dbReference>
<protein>
    <recommendedName>
        <fullName evidence="11">Uridylate kinase</fullName>
        <shortName evidence="11">UK</shortName>
        <ecNumber evidence="11">2.7.4.22</ecNumber>
    </recommendedName>
    <alternativeName>
        <fullName evidence="11">Uridine monophosphate kinase</fullName>
        <shortName evidence="11">UMP kinase</shortName>
        <shortName evidence="11">UMPK</shortName>
    </alternativeName>
</protein>
<feature type="binding site" evidence="11">
    <location>
        <begin position="135"/>
        <end position="142"/>
    </location>
    <ligand>
        <name>UMP</name>
        <dbReference type="ChEBI" id="CHEBI:57865"/>
    </ligand>
</feature>
<evidence type="ECO:0000256" key="11">
    <source>
        <dbReference type="HAMAP-Rule" id="MF_01220"/>
    </source>
</evidence>
<comment type="caution">
    <text evidence="13">The sequence shown here is derived from an EMBL/GenBank/DDBJ whole genome shotgun (WGS) entry which is preliminary data.</text>
</comment>
<accession>A0A9D2U962</accession>
<reference evidence="13" key="2">
    <citation type="submission" date="2021-04" db="EMBL/GenBank/DDBJ databases">
        <authorList>
            <person name="Gilroy R."/>
        </authorList>
    </citation>
    <scope>NUCLEOTIDE SEQUENCE</scope>
    <source>
        <strain evidence="13">9264</strain>
    </source>
</reference>
<dbReference type="GO" id="GO:0006225">
    <property type="term" value="P:UDP biosynthetic process"/>
    <property type="evidence" value="ECO:0007669"/>
    <property type="project" value="TreeGrafter"/>
</dbReference>
<dbReference type="PANTHER" id="PTHR42833:SF4">
    <property type="entry name" value="URIDYLATE KINASE PUMPKIN, CHLOROPLASTIC"/>
    <property type="match status" value="1"/>
</dbReference>
<dbReference type="GO" id="GO:0005524">
    <property type="term" value="F:ATP binding"/>
    <property type="evidence" value="ECO:0007669"/>
    <property type="project" value="UniProtKB-KW"/>
</dbReference>
<evidence type="ECO:0000256" key="3">
    <source>
        <dbReference type="ARBA" id="ARBA00007614"/>
    </source>
</evidence>
<dbReference type="FunFam" id="3.40.1160.10:FF:000001">
    <property type="entry name" value="Uridylate kinase"/>
    <property type="match status" value="1"/>
</dbReference>
<feature type="binding site" evidence="11">
    <location>
        <position position="59"/>
    </location>
    <ligand>
        <name>ATP</name>
        <dbReference type="ChEBI" id="CHEBI:30616"/>
    </ligand>
</feature>
<evidence type="ECO:0000256" key="7">
    <source>
        <dbReference type="ARBA" id="ARBA00022777"/>
    </source>
</evidence>
<organism evidence="13 14">
    <name type="scientific">Candidatus Paenalcaligenes intestinipullorum</name>
    <dbReference type="NCBI Taxonomy" id="2838718"/>
    <lineage>
        <taxon>Bacteria</taxon>
        <taxon>Pseudomonadati</taxon>
        <taxon>Pseudomonadota</taxon>
        <taxon>Betaproteobacteria</taxon>
        <taxon>Burkholderiales</taxon>
        <taxon>Alcaligenaceae</taxon>
        <taxon>Paenalcaligenes</taxon>
    </lineage>
</organism>
<dbReference type="EC" id="2.7.4.22" evidence="11"/>
<feature type="binding site" evidence="11">
    <location>
        <position position="54"/>
    </location>
    <ligand>
        <name>UMP</name>
        <dbReference type="ChEBI" id="CHEBI:57865"/>
    </ligand>
</feature>
<evidence type="ECO:0000313" key="14">
    <source>
        <dbReference type="Proteomes" id="UP000823889"/>
    </source>
</evidence>